<keyword evidence="3" id="KW-1185">Reference proteome</keyword>
<evidence type="ECO:0000256" key="1">
    <source>
        <dbReference type="SAM" id="MobiDB-lite"/>
    </source>
</evidence>
<comment type="caution">
    <text evidence="2">The sequence shown here is derived from an EMBL/GenBank/DDBJ whole genome shotgun (WGS) entry which is preliminary data.</text>
</comment>
<dbReference type="EMBL" id="JABBWE010000024">
    <property type="protein sequence ID" value="KAG1794808.1"/>
    <property type="molecule type" value="Genomic_DNA"/>
</dbReference>
<sequence length="154" mass="16896">MNATTASLDHPKVKSPEGTRTYAHAARTNAPPPLTKILARSEAQARQILIDRRSFGEIDTLRGLTEAELVAKAKLTLELVEKDGVPIPQGLTFQSARRLPHGGILYELDSAESAQWLNTPTHRGKFAVNFGPNATIKDRSFNILVENVPLSYNP</sequence>
<feature type="non-terminal residue" evidence="2">
    <location>
        <position position="154"/>
    </location>
</feature>
<dbReference type="OrthoDB" id="2666604at2759"/>
<organism evidence="2 3">
    <name type="scientific">Suillus plorans</name>
    <dbReference type="NCBI Taxonomy" id="116603"/>
    <lineage>
        <taxon>Eukaryota</taxon>
        <taxon>Fungi</taxon>
        <taxon>Dikarya</taxon>
        <taxon>Basidiomycota</taxon>
        <taxon>Agaricomycotina</taxon>
        <taxon>Agaricomycetes</taxon>
        <taxon>Agaricomycetidae</taxon>
        <taxon>Boletales</taxon>
        <taxon>Suillineae</taxon>
        <taxon>Suillaceae</taxon>
        <taxon>Suillus</taxon>
    </lineage>
</organism>
<dbReference type="RefSeq" id="XP_041160847.1">
    <property type="nucleotide sequence ID" value="XM_041297809.1"/>
</dbReference>
<name>A0A9P7ARC5_9AGAM</name>
<evidence type="ECO:0000313" key="2">
    <source>
        <dbReference type="EMBL" id="KAG1794808.1"/>
    </source>
</evidence>
<dbReference type="GeneID" id="64591573"/>
<accession>A0A9P7ARC5</accession>
<feature type="region of interest" description="Disordered" evidence="1">
    <location>
        <begin position="1"/>
        <end position="32"/>
    </location>
</feature>
<dbReference type="Proteomes" id="UP000719766">
    <property type="component" value="Unassembled WGS sequence"/>
</dbReference>
<protein>
    <submittedName>
        <fullName evidence="2">Uncharacterized protein</fullName>
    </submittedName>
</protein>
<evidence type="ECO:0000313" key="3">
    <source>
        <dbReference type="Proteomes" id="UP000719766"/>
    </source>
</evidence>
<dbReference type="AlphaFoldDB" id="A0A9P7ARC5"/>
<proteinExistence type="predicted"/>
<reference evidence="2" key="1">
    <citation type="journal article" date="2020" name="New Phytol.">
        <title>Comparative genomics reveals dynamic genome evolution in host specialist ectomycorrhizal fungi.</title>
        <authorList>
            <person name="Lofgren L.A."/>
            <person name="Nguyen N.H."/>
            <person name="Vilgalys R."/>
            <person name="Ruytinx J."/>
            <person name="Liao H.L."/>
            <person name="Branco S."/>
            <person name="Kuo A."/>
            <person name="LaButti K."/>
            <person name="Lipzen A."/>
            <person name="Andreopoulos W."/>
            <person name="Pangilinan J."/>
            <person name="Riley R."/>
            <person name="Hundley H."/>
            <person name="Na H."/>
            <person name="Barry K."/>
            <person name="Grigoriev I.V."/>
            <person name="Stajich J.E."/>
            <person name="Kennedy P.G."/>
        </authorList>
    </citation>
    <scope>NUCLEOTIDE SEQUENCE</scope>
    <source>
        <strain evidence="2">S12</strain>
    </source>
</reference>
<gene>
    <name evidence="2" type="ORF">HD556DRAFT_1236238</name>
</gene>